<protein>
    <submittedName>
        <fullName evidence="2">Uncharacterized protein</fullName>
    </submittedName>
</protein>
<evidence type="ECO:0000313" key="3">
    <source>
        <dbReference type="Proteomes" id="UP000249417"/>
    </source>
</evidence>
<evidence type="ECO:0000313" key="2">
    <source>
        <dbReference type="EMBL" id="PZQ44404.1"/>
    </source>
</evidence>
<name>A0A2W5MUB9_9BACT</name>
<dbReference type="AlphaFoldDB" id="A0A2W5MUB9"/>
<gene>
    <name evidence="2" type="ORF">DI551_10205</name>
</gene>
<comment type="caution">
    <text evidence="2">The sequence shown here is derived from an EMBL/GenBank/DDBJ whole genome shotgun (WGS) entry which is preliminary data.</text>
</comment>
<keyword evidence="1" id="KW-1133">Transmembrane helix</keyword>
<evidence type="ECO:0000256" key="1">
    <source>
        <dbReference type="SAM" id="Phobius"/>
    </source>
</evidence>
<proteinExistence type="predicted"/>
<sequence>MCRSKKSTQKWRKTLTFSDMNGYCFAIIQARSSKMFNDLFNFKKQRSLKESIGFYLFYACLIMGLQGFAMMLGA</sequence>
<accession>A0A2W5MUB9</accession>
<keyword evidence="1" id="KW-0812">Transmembrane</keyword>
<organism evidence="2 3">
    <name type="scientific">Micavibrio aeruginosavorus</name>
    <dbReference type="NCBI Taxonomy" id="349221"/>
    <lineage>
        <taxon>Bacteria</taxon>
        <taxon>Pseudomonadati</taxon>
        <taxon>Bdellovibrionota</taxon>
        <taxon>Bdellovibrionia</taxon>
        <taxon>Bdellovibrionales</taxon>
        <taxon>Pseudobdellovibrionaceae</taxon>
        <taxon>Micavibrio</taxon>
    </lineage>
</organism>
<keyword evidence="1" id="KW-0472">Membrane</keyword>
<feature type="transmembrane region" description="Helical" evidence="1">
    <location>
        <begin position="52"/>
        <end position="72"/>
    </location>
</feature>
<dbReference type="EMBL" id="QFQB01000094">
    <property type="protein sequence ID" value="PZQ44404.1"/>
    <property type="molecule type" value="Genomic_DNA"/>
</dbReference>
<reference evidence="2 3" key="1">
    <citation type="submission" date="2017-08" db="EMBL/GenBank/DDBJ databases">
        <title>Infants hospitalized years apart are colonized by the same room-sourced microbial strains.</title>
        <authorList>
            <person name="Brooks B."/>
            <person name="Olm M.R."/>
            <person name="Firek B.A."/>
            <person name="Baker R."/>
            <person name="Thomas B.C."/>
            <person name="Morowitz M.J."/>
            <person name="Banfield J.F."/>
        </authorList>
    </citation>
    <scope>NUCLEOTIDE SEQUENCE [LARGE SCALE GENOMIC DNA]</scope>
    <source>
        <strain evidence="2">S2_005_002_R2_29</strain>
    </source>
</reference>
<dbReference type="Proteomes" id="UP000249417">
    <property type="component" value="Unassembled WGS sequence"/>
</dbReference>